<dbReference type="GO" id="GO:0043022">
    <property type="term" value="F:ribosome binding"/>
    <property type="evidence" value="ECO:0007669"/>
    <property type="project" value="UniProtKB-UniRule"/>
</dbReference>
<dbReference type="FunFam" id="3.40.50.300:FF:000309">
    <property type="entry name" value="ABC transporter ATP-binding protein"/>
    <property type="match status" value="1"/>
</dbReference>
<evidence type="ECO:0000256" key="3">
    <source>
        <dbReference type="ARBA" id="ARBA00022741"/>
    </source>
</evidence>
<dbReference type="InterPro" id="IPR032524">
    <property type="entry name" value="ABC_tran_C"/>
</dbReference>
<evidence type="ECO:0000313" key="14">
    <source>
        <dbReference type="Proteomes" id="UP000028926"/>
    </source>
</evidence>
<dbReference type="GO" id="GO:0005524">
    <property type="term" value="F:ATP binding"/>
    <property type="evidence" value="ECO:0007669"/>
    <property type="project" value="UniProtKB-UniRule"/>
</dbReference>
<evidence type="ECO:0000256" key="5">
    <source>
        <dbReference type="ARBA" id="ARBA00022801"/>
    </source>
</evidence>
<dbReference type="RefSeq" id="WP_038465702.1">
    <property type="nucleotide sequence ID" value="NZ_CP008941.1"/>
</dbReference>
<dbReference type="PANTHER" id="PTHR42855">
    <property type="entry name" value="ABC TRANSPORTER ATP-BINDING SUBUNIT"/>
    <property type="match status" value="1"/>
</dbReference>
<dbReference type="KEGG" id="paca:ID47_09370"/>
<dbReference type="InterPro" id="IPR003593">
    <property type="entry name" value="AAA+_ATPase"/>
</dbReference>
<dbReference type="GO" id="GO:0016887">
    <property type="term" value="F:ATP hydrolysis activity"/>
    <property type="evidence" value="ECO:0007669"/>
    <property type="project" value="UniProtKB-UniRule"/>
</dbReference>
<feature type="binding site" evidence="11">
    <location>
        <begin position="39"/>
        <end position="46"/>
    </location>
    <ligand>
        <name>ATP</name>
        <dbReference type="ChEBI" id="CHEBI:30616"/>
        <label>1</label>
    </ligand>
</feature>
<keyword evidence="6 11" id="KW-0067">ATP-binding</keyword>
<keyword evidence="2 11" id="KW-0677">Repeat</keyword>
<evidence type="ECO:0000256" key="4">
    <source>
        <dbReference type="ARBA" id="ARBA00022763"/>
    </source>
</evidence>
<keyword evidence="5 11" id="KW-0378">Hydrolase</keyword>
<evidence type="ECO:0000313" key="13">
    <source>
        <dbReference type="EMBL" id="AIK96899.1"/>
    </source>
</evidence>
<evidence type="ECO:0000256" key="7">
    <source>
        <dbReference type="ARBA" id="ARBA00023125"/>
    </source>
</evidence>
<keyword evidence="7 11" id="KW-0238">DNA-binding</keyword>
<dbReference type="InterPro" id="IPR017871">
    <property type="entry name" value="ABC_transporter-like_CS"/>
</dbReference>
<evidence type="ECO:0000259" key="12">
    <source>
        <dbReference type="PROSITE" id="PS50893"/>
    </source>
</evidence>
<dbReference type="InterPro" id="IPR003439">
    <property type="entry name" value="ABC_transporter-like_ATP-bd"/>
</dbReference>
<dbReference type="STRING" id="91604.ID47_09370"/>
<feature type="domain" description="ABC transporter" evidence="12">
    <location>
        <begin position="283"/>
        <end position="502"/>
    </location>
</feature>
<keyword evidence="11" id="KW-0175">Coiled coil</keyword>
<proteinExistence type="inferred from homology"/>
<comment type="catalytic activity">
    <reaction evidence="9 11">
        <text>ATP + H2O = ADP + phosphate + H(+)</text>
        <dbReference type="Rhea" id="RHEA:13065"/>
        <dbReference type="ChEBI" id="CHEBI:15377"/>
        <dbReference type="ChEBI" id="CHEBI:15378"/>
        <dbReference type="ChEBI" id="CHEBI:30616"/>
        <dbReference type="ChEBI" id="CHEBI:43474"/>
        <dbReference type="ChEBI" id="CHEBI:456216"/>
    </reaction>
</comment>
<evidence type="ECO:0000256" key="8">
    <source>
        <dbReference type="ARBA" id="ARBA00023204"/>
    </source>
</evidence>
<dbReference type="SMART" id="SM00382">
    <property type="entry name" value="AAA"/>
    <property type="match status" value="2"/>
</dbReference>
<keyword evidence="1 11" id="KW-0963">Cytoplasm</keyword>
<dbReference type="InterPro" id="IPR027417">
    <property type="entry name" value="P-loop_NTPase"/>
</dbReference>
<gene>
    <name evidence="11" type="primary">uup</name>
    <name evidence="13" type="ORF">ID47_09370</name>
</gene>
<keyword evidence="13" id="KW-0648">Protein biosynthesis</keyword>
<reference evidence="13 14" key="1">
    <citation type="submission" date="2014-07" db="EMBL/GenBank/DDBJ databases">
        <title>Comparative genomic insights into amoeba endosymbionts belonging to the families of Holosporaceae and Candidatus Midichloriaceae within Rickettsiales.</title>
        <authorList>
            <person name="Wang Z."/>
            <person name="Wu M."/>
        </authorList>
    </citation>
    <scope>NUCLEOTIDE SEQUENCE [LARGE SCALE GENOMIC DNA]</scope>
    <source>
        <strain evidence="13">PRA3</strain>
    </source>
</reference>
<dbReference type="EMBL" id="CP008941">
    <property type="protein sequence ID" value="AIK96899.1"/>
    <property type="molecule type" value="Genomic_DNA"/>
</dbReference>
<comment type="function">
    <text evidence="11">Probably plays a role in ribosome assembly or function. May be involved in resolution of branched DNA intermediates that result from template switching in postreplication gaps. Binds DNA and has ATPase activity.</text>
</comment>
<dbReference type="PANTHER" id="PTHR42855:SF1">
    <property type="entry name" value="ABC TRANSPORTER DOMAIN-CONTAINING PROTEIN"/>
    <property type="match status" value="1"/>
</dbReference>
<evidence type="ECO:0000256" key="10">
    <source>
        <dbReference type="ARBA" id="ARBA00061478"/>
    </source>
</evidence>
<dbReference type="AlphaFoldDB" id="A0A077AY10"/>
<feature type="domain" description="ABC transporter" evidence="12">
    <location>
        <begin position="7"/>
        <end position="215"/>
    </location>
</feature>
<dbReference type="Gene3D" id="3.40.50.300">
    <property type="entry name" value="P-loop containing nucleotide triphosphate hydrolases"/>
    <property type="match status" value="2"/>
</dbReference>
<keyword evidence="8 11" id="KW-0234">DNA repair</keyword>
<dbReference type="PROSITE" id="PS50893">
    <property type="entry name" value="ABC_TRANSPORTER_2"/>
    <property type="match status" value="2"/>
</dbReference>
<organism evidence="13 14">
    <name type="scientific">Candidatus Odyssella acanthamoebae</name>
    <dbReference type="NCBI Taxonomy" id="91604"/>
    <lineage>
        <taxon>Bacteria</taxon>
        <taxon>Pseudomonadati</taxon>
        <taxon>Pseudomonadota</taxon>
        <taxon>Alphaproteobacteria</taxon>
        <taxon>Holosporales</taxon>
        <taxon>Candidatus Paracaedibacteraceae</taxon>
        <taxon>Candidatus Odyssella</taxon>
    </lineage>
</organism>
<evidence type="ECO:0000256" key="1">
    <source>
        <dbReference type="ARBA" id="ARBA00022490"/>
    </source>
</evidence>
<keyword evidence="14" id="KW-1185">Reference proteome</keyword>
<dbReference type="GO" id="GO:0006281">
    <property type="term" value="P:DNA repair"/>
    <property type="evidence" value="ECO:0007669"/>
    <property type="project" value="UniProtKB-KW"/>
</dbReference>
<feature type="coiled-coil region" evidence="11">
    <location>
        <begin position="562"/>
        <end position="589"/>
    </location>
</feature>
<protein>
    <recommendedName>
        <fullName evidence="11">ATP-binding protein Uup</fullName>
        <ecNumber evidence="11">3.6.1.-</ecNumber>
    </recommendedName>
</protein>
<evidence type="ECO:0000256" key="11">
    <source>
        <dbReference type="HAMAP-Rule" id="MF_00848"/>
    </source>
</evidence>
<keyword evidence="4 11" id="KW-0227">DNA damage</keyword>
<dbReference type="Pfam" id="PF00005">
    <property type="entry name" value="ABC_tran"/>
    <property type="match status" value="2"/>
</dbReference>
<accession>A0A077AY10</accession>
<dbReference type="OrthoDB" id="9762369at2"/>
<comment type="similarity">
    <text evidence="10 11">Belongs to the ABC transporter superfamily. ABCF family. Uup subfamily.</text>
</comment>
<dbReference type="PROSITE" id="PS00211">
    <property type="entry name" value="ABC_TRANSPORTER_1"/>
    <property type="match status" value="2"/>
</dbReference>
<evidence type="ECO:0000256" key="9">
    <source>
        <dbReference type="ARBA" id="ARBA00049360"/>
    </source>
</evidence>
<dbReference type="InterPro" id="IPR043686">
    <property type="entry name" value="Uup"/>
</dbReference>
<dbReference type="EC" id="3.6.1.-" evidence="11"/>
<dbReference type="GO" id="GO:0003746">
    <property type="term" value="F:translation elongation factor activity"/>
    <property type="evidence" value="ECO:0007669"/>
    <property type="project" value="UniProtKB-KW"/>
</dbReference>
<dbReference type="GO" id="GO:0005737">
    <property type="term" value="C:cytoplasm"/>
    <property type="evidence" value="ECO:0007669"/>
    <property type="project" value="UniProtKB-SubCell"/>
</dbReference>
<evidence type="ECO:0000256" key="6">
    <source>
        <dbReference type="ARBA" id="ARBA00022840"/>
    </source>
</evidence>
<name>A0A077AY10_9PROT</name>
<sequence length="592" mass="66713">MSQPPLYSIRDMVLSFGGKPLFDGLSLQIGPRDRICLVGRNGCGKSTLLKIIAGQIETDAGDYFIQPGTTIAYLPQDATLPSDVTILDHIMDYTGKAHFEVEAVLHQVEMDPNRLMTNLSGGEKRRIVIARALVMDPDILLLDEPTNHLDIPAIEWLEETLKSFRGAFVVISHDRSFLKRVSNTTWWIDRGILLANDKGYDDFDRWTEAVLLDEERKLTKLNAKLRLEEDWVHRGVTARRKRNQGRLRHVIAMREEKRSRLLNRPKAASLGAVGGDISSKLVIECHNLTKYFGDKCIVKGFSTIIQRGDRIGIVGANGAGKTTLLKLLLKEIRADEGRCHVGASVDLIYLDQMRDALDSSETLWENLCPGGGDHVTVQGKPRHIMAYLKDFLFDSKQARSPVSILSGGEKNRLALAKAFTQPGNLLVLDEPTNDLDMDTLDLLQELLYEFEGTLIIVSHDRDFLDRLATSVIAVEGNGEVVEYAGGYSDYLAKRKPKIDPIATKEKTEVAQLKQRSERKFSYNEKREFDLLPGIIADLEKEIHLIENKLEDPLFYQNHPQEFTTLSARLEKAKTELDIAELKWLELSEKIEG</sequence>
<keyword evidence="3 11" id="KW-0547">Nucleotide-binding</keyword>
<dbReference type="SUPFAM" id="SSF52540">
    <property type="entry name" value="P-loop containing nucleoside triphosphate hydrolases"/>
    <property type="match status" value="2"/>
</dbReference>
<dbReference type="Pfam" id="PF16326">
    <property type="entry name" value="ABC_tran_CTD"/>
    <property type="match status" value="1"/>
</dbReference>
<comment type="subcellular location">
    <subcellularLocation>
        <location evidence="11">Cytoplasm</location>
    </subcellularLocation>
    <text evidence="11">Associates with ribosomes.</text>
</comment>
<keyword evidence="13" id="KW-0251">Elongation factor</keyword>
<dbReference type="Gene3D" id="1.10.287.380">
    <property type="entry name" value="Valyl-tRNA synthetase, C-terminal domain"/>
    <property type="match status" value="1"/>
</dbReference>
<evidence type="ECO:0000256" key="2">
    <source>
        <dbReference type="ARBA" id="ARBA00022737"/>
    </source>
</evidence>
<dbReference type="HAMAP" id="MF_00848">
    <property type="entry name" value="Uup"/>
    <property type="match status" value="1"/>
</dbReference>
<dbReference type="eggNOG" id="COG0488">
    <property type="taxonomic scope" value="Bacteria"/>
</dbReference>
<dbReference type="GO" id="GO:0003677">
    <property type="term" value="F:DNA binding"/>
    <property type="evidence" value="ECO:0007669"/>
    <property type="project" value="UniProtKB-UniRule"/>
</dbReference>
<dbReference type="HOGENOM" id="CLU_000604_36_0_5"/>
<dbReference type="CDD" id="cd03221">
    <property type="entry name" value="ABCF_EF-3"/>
    <property type="match status" value="2"/>
</dbReference>
<dbReference type="InterPro" id="IPR051309">
    <property type="entry name" value="ABCF_ATPase"/>
</dbReference>
<dbReference type="InterPro" id="IPR037118">
    <property type="entry name" value="Val-tRNA_synth_C_sf"/>
</dbReference>
<dbReference type="Proteomes" id="UP000028926">
    <property type="component" value="Chromosome"/>
</dbReference>
<feature type="binding site" evidence="11">
    <location>
        <begin position="315"/>
        <end position="322"/>
    </location>
    <ligand>
        <name>ATP</name>
        <dbReference type="ChEBI" id="CHEBI:30616"/>
        <label>2</label>
    </ligand>
</feature>